<sequence>MHTVIRAYSGAGAKELFDVLERRTGEIGSLMREVNGFVSYTLARSEDGEFGFSVTVCEDKSGVDESSRRARDWIGQNAAGLGASAPTISEGIVILHVQ</sequence>
<proteinExistence type="predicted"/>
<dbReference type="EMBL" id="CP044067">
    <property type="protein sequence ID" value="QET05028.1"/>
    <property type="molecule type" value="Genomic_DNA"/>
</dbReference>
<organism evidence="1 2">
    <name type="scientific">Cupriavidus pauculus</name>
    <dbReference type="NCBI Taxonomy" id="82633"/>
    <lineage>
        <taxon>Bacteria</taxon>
        <taxon>Pseudomonadati</taxon>
        <taxon>Pseudomonadota</taxon>
        <taxon>Betaproteobacteria</taxon>
        <taxon>Burkholderiales</taxon>
        <taxon>Burkholderiaceae</taxon>
        <taxon>Cupriavidus</taxon>
    </lineage>
</organism>
<gene>
    <name evidence="1" type="ORF">FOB72_23510</name>
</gene>
<dbReference type="Proteomes" id="UP000322822">
    <property type="component" value="Chromosome 2"/>
</dbReference>
<dbReference type="RefSeq" id="WP_150375088.1">
    <property type="nucleotide sequence ID" value="NZ_CP044067.1"/>
</dbReference>
<protein>
    <recommendedName>
        <fullName evidence="3">Antibiotic biosynthesis monooxygenase</fullName>
    </recommendedName>
</protein>
<reference evidence="1 2" key="1">
    <citation type="submission" date="2019-09" db="EMBL/GenBank/DDBJ databases">
        <title>FDA dAtabase for Regulatory Grade micrObial Sequences (FDA-ARGOS): Supporting development and validation of Infectious Disease Dx tests.</title>
        <authorList>
            <person name="Sciortino C."/>
            <person name="Tallon L."/>
            <person name="Sadzewicz L."/>
            <person name="Vavikolanu K."/>
            <person name="Mehta A."/>
            <person name="Aluvathingal J."/>
            <person name="Nadendla S."/>
            <person name="Nandy P."/>
            <person name="Geyer C."/>
            <person name="Yan Y."/>
            <person name="Sichtig H."/>
        </authorList>
    </citation>
    <scope>NUCLEOTIDE SEQUENCE [LARGE SCALE GENOMIC DNA]</scope>
    <source>
        <strain evidence="1 2">FDAARGOS_664</strain>
    </source>
</reference>
<evidence type="ECO:0000313" key="2">
    <source>
        <dbReference type="Proteomes" id="UP000322822"/>
    </source>
</evidence>
<name>A0A5P2HB97_9BURK</name>
<accession>A0A5P2HB97</accession>
<dbReference type="AlphaFoldDB" id="A0A5P2HB97"/>
<evidence type="ECO:0000313" key="1">
    <source>
        <dbReference type="EMBL" id="QET05028.1"/>
    </source>
</evidence>
<evidence type="ECO:0008006" key="3">
    <source>
        <dbReference type="Google" id="ProtNLM"/>
    </source>
</evidence>
<dbReference type="OrthoDB" id="8115404at2"/>